<proteinExistence type="predicted"/>
<accession>A0A1G8ZX18</accession>
<organism evidence="5 6">
    <name type="scientific">Catalinimonas alkaloidigena</name>
    <dbReference type="NCBI Taxonomy" id="1075417"/>
    <lineage>
        <taxon>Bacteria</taxon>
        <taxon>Pseudomonadati</taxon>
        <taxon>Bacteroidota</taxon>
        <taxon>Cytophagia</taxon>
        <taxon>Cytophagales</taxon>
        <taxon>Catalimonadaceae</taxon>
        <taxon>Catalinimonas</taxon>
    </lineage>
</organism>
<dbReference type="EMBL" id="FNFO01000002">
    <property type="protein sequence ID" value="SDK19656.1"/>
    <property type="molecule type" value="Genomic_DNA"/>
</dbReference>
<protein>
    <submittedName>
        <fullName evidence="5">RNA polymerase sigma factor, TIGR02999 family</fullName>
    </submittedName>
</protein>
<evidence type="ECO:0000256" key="2">
    <source>
        <dbReference type="ARBA" id="ARBA00023082"/>
    </source>
</evidence>
<dbReference type="InterPro" id="IPR013324">
    <property type="entry name" value="RNA_pol_sigma_r3/r4-like"/>
</dbReference>
<dbReference type="InterPro" id="IPR011517">
    <property type="entry name" value="RNA_pol_sigma70_ECF-like"/>
</dbReference>
<dbReference type="InterPro" id="IPR053812">
    <property type="entry name" value="HTH_Sigma70_ECF-like"/>
</dbReference>
<dbReference type="AlphaFoldDB" id="A0A1G8ZX18"/>
<dbReference type="GO" id="GO:0006352">
    <property type="term" value="P:DNA-templated transcription initiation"/>
    <property type="evidence" value="ECO:0007669"/>
    <property type="project" value="InterPro"/>
</dbReference>
<dbReference type="SUPFAM" id="SSF88659">
    <property type="entry name" value="Sigma3 and sigma4 domains of RNA polymerase sigma factors"/>
    <property type="match status" value="1"/>
</dbReference>
<dbReference type="OrthoDB" id="128473at2"/>
<evidence type="ECO:0000313" key="6">
    <source>
        <dbReference type="Proteomes" id="UP000198510"/>
    </source>
</evidence>
<evidence type="ECO:0000256" key="1">
    <source>
        <dbReference type="ARBA" id="ARBA00023015"/>
    </source>
</evidence>
<dbReference type="NCBIfam" id="TIGR02937">
    <property type="entry name" value="sigma70-ECF"/>
    <property type="match status" value="1"/>
</dbReference>
<evidence type="ECO:0000256" key="3">
    <source>
        <dbReference type="ARBA" id="ARBA00023163"/>
    </source>
</evidence>
<keyword evidence="1" id="KW-0805">Transcription regulation</keyword>
<dbReference type="STRING" id="1075417.SAMN05421823_102115"/>
<keyword evidence="6" id="KW-1185">Reference proteome</keyword>
<feature type="domain" description="RNA polymerase sigma-70 ECF-like HTH" evidence="4">
    <location>
        <begin position="10"/>
        <end position="189"/>
    </location>
</feature>
<dbReference type="InterPro" id="IPR014284">
    <property type="entry name" value="RNA_pol_sigma-70_dom"/>
</dbReference>
<dbReference type="Gene3D" id="1.10.10.10">
    <property type="entry name" value="Winged helix-like DNA-binding domain superfamily/Winged helix DNA-binding domain"/>
    <property type="match status" value="1"/>
</dbReference>
<dbReference type="NCBIfam" id="TIGR02999">
    <property type="entry name" value="Sig-70_X6"/>
    <property type="match status" value="1"/>
</dbReference>
<gene>
    <name evidence="5" type="ORF">SAMN05421823_102115</name>
</gene>
<name>A0A1G8ZX18_9BACT</name>
<evidence type="ECO:0000259" key="4">
    <source>
        <dbReference type="Pfam" id="PF07638"/>
    </source>
</evidence>
<keyword evidence="2" id="KW-0731">Sigma factor</keyword>
<dbReference type="InterPro" id="IPR036388">
    <property type="entry name" value="WH-like_DNA-bd_sf"/>
</dbReference>
<dbReference type="PANTHER" id="PTHR43133:SF39">
    <property type="entry name" value="SIMILAR TO RNA POLYMERASE SIGMA-E FACTOR"/>
    <property type="match status" value="1"/>
</dbReference>
<dbReference type="RefSeq" id="WP_089679477.1">
    <property type="nucleotide sequence ID" value="NZ_FNFO01000002.1"/>
</dbReference>
<evidence type="ECO:0000313" key="5">
    <source>
        <dbReference type="EMBL" id="SDK19656.1"/>
    </source>
</evidence>
<keyword evidence="3" id="KW-0804">Transcription</keyword>
<sequence length="193" mass="22169">MEQVVASGLVTQLLRQVNEGDRVAYDQLFPVVYQQLKQAAHNARFHVTGSETLQTTALVHEAYLKLVQQEQPGWQSHRHFMGVAAKAMRHILVDYARQKLSNKRGGHVRKFSLQDFDIDISDETSEHILCLEDVLRRLEQADPQRGKLVECRFYIGLTIEETAGVLGLSPATVKRKWTVTRIWLYEEMRRAGL</sequence>
<dbReference type="InterPro" id="IPR039425">
    <property type="entry name" value="RNA_pol_sigma-70-like"/>
</dbReference>
<dbReference type="Pfam" id="PF07638">
    <property type="entry name" value="Sigma70_ECF"/>
    <property type="match status" value="1"/>
</dbReference>
<dbReference type="Proteomes" id="UP000198510">
    <property type="component" value="Unassembled WGS sequence"/>
</dbReference>
<dbReference type="GO" id="GO:0016987">
    <property type="term" value="F:sigma factor activity"/>
    <property type="evidence" value="ECO:0007669"/>
    <property type="project" value="UniProtKB-KW"/>
</dbReference>
<dbReference type="PANTHER" id="PTHR43133">
    <property type="entry name" value="RNA POLYMERASE ECF-TYPE SIGMA FACTO"/>
    <property type="match status" value="1"/>
</dbReference>
<reference evidence="5 6" key="1">
    <citation type="submission" date="2016-10" db="EMBL/GenBank/DDBJ databases">
        <authorList>
            <person name="de Groot N.N."/>
        </authorList>
    </citation>
    <scope>NUCLEOTIDE SEQUENCE [LARGE SCALE GENOMIC DNA]</scope>
    <source>
        <strain evidence="5 6">DSM 25186</strain>
    </source>
</reference>